<dbReference type="EMBL" id="BTSY01000002">
    <property type="protein sequence ID" value="GMT16943.1"/>
    <property type="molecule type" value="Genomic_DNA"/>
</dbReference>
<dbReference type="Proteomes" id="UP001432322">
    <property type="component" value="Unassembled WGS sequence"/>
</dbReference>
<reference evidence="1" key="1">
    <citation type="submission" date="2023-10" db="EMBL/GenBank/DDBJ databases">
        <title>Genome assembly of Pristionchus species.</title>
        <authorList>
            <person name="Yoshida K."/>
            <person name="Sommer R.J."/>
        </authorList>
    </citation>
    <scope>NUCLEOTIDE SEQUENCE</scope>
    <source>
        <strain evidence="1">RS5133</strain>
    </source>
</reference>
<protein>
    <submittedName>
        <fullName evidence="1">Uncharacterized protein</fullName>
    </submittedName>
</protein>
<organism evidence="1 2">
    <name type="scientific">Pristionchus fissidentatus</name>
    <dbReference type="NCBI Taxonomy" id="1538716"/>
    <lineage>
        <taxon>Eukaryota</taxon>
        <taxon>Metazoa</taxon>
        <taxon>Ecdysozoa</taxon>
        <taxon>Nematoda</taxon>
        <taxon>Chromadorea</taxon>
        <taxon>Rhabditida</taxon>
        <taxon>Rhabditina</taxon>
        <taxon>Diplogasteromorpha</taxon>
        <taxon>Diplogasteroidea</taxon>
        <taxon>Neodiplogasteridae</taxon>
        <taxon>Pristionchus</taxon>
    </lineage>
</organism>
<gene>
    <name evidence="1" type="ORF">PFISCL1PPCAC_8240</name>
</gene>
<accession>A0AAV5VFF3</accession>
<proteinExistence type="predicted"/>
<name>A0AAV5VFF3_9BILA</name>
<dbReference type="AlphaFoldDB" id="A0AAV5VFF3"/>
<feature type="non-terminal residue" evidence="1">
    <location>
        <position position="1"/>
    </location>
</feature>
<keyword evidence="2" id="KW-1185">Reference proteome</keyword>
<comment type="caution">
    <text evidence="1">The sequence shown here is derived from an EMBL/GenBank/DDBJ whole genome shotgun (WGS) entry which is preliminary data.</text>
</comment>
<evidence type="ECO:0000313" key="1">
    <source>
        <dbReference type="EMBL" id="GMT16943.1"/>
    </source>
</evidence>
<sequence length="114" mass="12867">CSLPAIHEDPVDVKVQEGGKLELSVPAPTNIWHRKFNEDNTEYVEKPNPYLEVSNVWRGGELGKDHAAVKVEVLEDGKLVMPVVTSADAAQYYTYYRMDDGVHHYSYFNVTIGN</sequence>
<evidence type="ECO:0000313" key="2">
    <source>
        <dbReference type="Proteomes" id="UP001432322"/>
    </source>
</evidence>